<dbReference type="SUPFAM" id="SSF53187">
    <property type="entry name" value="Zn-dependent exopeptidases"/>
    <property type="match status" value="1"/>
</dbReference>
<comment type="caution">
    <text evidence="3">The sequence shown here is derived from an EMBL/GenBank/DDBJ whole genome shotgun (WGS) entry which is preliminary data.</text>
</comment>
<dbReference type="PANTHER" id="PTHR32494">
    <property type="entry name" value="ALLANTOATE DEIMINASE-RELATED"/>
    <property type="match status" value="1"/>
</dbReference>
<keyword evidence="4" id="KW-1185">Reference proteome</keyword>
<name>A0ABR5AZS0_BACBA</name>
<dbReference type="PANTHER" id="PTHR32494:SF5">
    <property type="entry name" value="ALLANTOATE AMIDOHYDROLASE"/>
    <property type="match status" value="1"/>
</dbReference>
<evidence type="ECO:0000313" key="3">
    <source>
        <dbReference type="EMBL" id="KIL80216.1"/>
    </source>
</evidence>
<accession>A0ABR5AZS0</accession>
<dbReference type="Gene3D" id="3.30.70.360">
    <property type="match status" value="1"/>
</dbReference>
<reference evidence="3 4" key="1">
    <citation type="submission" date="2015-01" db="EMBL/GenBank/DDBJ databases">
        <title>Genome Assembly of Bacillus badius MTCC 1458.</title>
        <authorList>
            <person name="Verma A."/>
            <person name="Khatri I."/>
            <person name="Mual P."/>
            <person name="Subramanian S."/>
            <person name="Krishnamurthi S."/>
        </authorList>
    </citation>
    <scope>NUCLEOTIDE SEQUENCE [LARGE SCALE GENOMIC DNA]</scope>
    <source>
        <strain evidence="3 4">MTCC 1458</strain>
    </source>
</reference>
<dbReference type="SUPFAM" id="SSF55031">
    <property type="entry name" value="Bacterial exopeptidase dimerisation domain"/>
    <property type="match status" value="1"/>
</dbReference>
<dbReference type="Gene3D" id="3.40.630.10">
    <property type="entry name" value="Zn peptidases"/>
    <property type="match status" value="1"/>
</dbReference>
<protein>
    <submittedName>
        <fullName evidence="3">Beta-ureidopropionase</fullName>
    </submittedName>
</protein>
<dbReference type="CDD" id="cd03884">
    <property type="entry name" value="M20_bAS"/>
    <property type="match status" value="1"/>
</dbReference>
<dbReference type="EMBL" id="JXLP01000001">
    <property type="protein sequence ID" value="KIL80216.1"/>
    <property type="molecule type" value="Genomic_DNA"/>
</dbReference>
<gene>
    <name evidence="3" type="ORF">SD77_0064</name>
</gene>
<dbReference type="Proteomes" id="UP000031982">
    <property type="component" value="Unassembled WGS sequence"/>
</dbReference>
<dbReference type="PIRSF" id="PIRSF001235">
    <property type="entry name" value="Amidase_carbamoylase"/>
    <property type="match status" value="1"/>
</dbReference>
<dbReference type="InterPro" id="IPR002933">
    <property type="entry name" value="Peptidase_M20"/>
</dbReference>
<dbReference type="Pfam" id="PF01546">
    <property type="entry name" value="Peptidase_M20"/>
    <property type="match status" value="1"/>
</dbReference>
<dbReference type="InterPro" id="IPR036264">
    <property type="entry name" value="Bact_exopeptidase_dim_dom"/>
</dbReference>
<comment type="similarity">
    <text evidence="1">Belongs to the peptidase M20 family.</text>
</comment>
<organism evidence="3 4">
    <name type="scientific">Bacillus badius</name>
    <dbReference type="NCBI Taxonomy" id="1455"/>
    <lineage>
        <taxon>Bacteria</taxon>
        <taxon>Bacillati</taxon>
        <taxon>Bacillota</taxon>
        <taxon>Bacilli</taxon>
        <taxon>Bacillales</taxon>
        <taxon>Bacillaceae</taxon>
        <taxon>Pseudobacillus</taxon>
    </lineage>
</organism>
<proteinExistence type="inferred from homology"/>
<evidence type="ECO:0000256" key="1">
    <source>
        <dbReference type="ARBA" id="ARBA00006153"/>
    </source>
</evidence>
<evidence type="ECO:0000256" key="2">
    <source>
        <dbReference type="ARBA" id="ARBA00022801"/>
    </source>
</evidence>
<sequence length="427" mass="47062">MIDNFFRKNILIGVSNLYKQKLAINGKRLKDTLESFANFGRTKNNGVTRLALSEEDLHARNYFRSCCDELGMSVRVDDMGNMYATLAGIENKPPIVVGSHMDTVKKGGRFDGILGVAAGLEVARTLVEHKIQPQVPLTIVNFTNEEGARFEPSMMASGVLSGKFDKTVMMKKADKDGTTFEEALQSIGYAGDSKNRLTEAAAFLELHIEQGPILEREALTIGVVECVLGMVCYEIEVNGESDHAGTTPMNMRKDALFAANDLIAAIRQQLASLDEELVFTMGRMNVFPNIHTVIPNKVVFSLEARHKDPAVIKQVEKVIHSLPALSAKQNCSVKTEKLWGRDTVWFDQHICQALEQSAQSLGYSFKRMVSGAGHDAQFIASYIPSAMIFVPSINGKSHSEDELTTWEDCEKGVNVLLETVLALQSPS</sequence>
<dbReference type="InterPro" id="IPR010158">
    <property type="entry name" value="Amidase_Cbmase"/>
</dbReference>
<evidence type="ECO:0000313" key="4">
    <source>
        <dbReference type="Proteomes" id="UP000031982"/>
    </source>
</evidence>
<dbReference type="NCBIfam" id="TIGR01879">
    <property type="entry name" value="hydantase"/>
    <property type="match status" value="1"/>
</dbReference>
<keyword evidence="2" id="KW-0378">Hydrolase</keyword>
<dbReference type="NCBIfam" id="NF006771">
    <property type="entry name" value="PRK09290.1-5"/>
    <property type="match status" value="1"/>
</dbReference>